<proteinExistence type="predicted"/>
<keyword evidence="2" id="KW-1185">Reference proteome</keyword>
<protein>
    <recommendedName>
        <fullName evidence="3">Alpha glucuronidase N-terminal domain-containing protein</fullName>
    </recommendedName>
</protein>
<name>A0A0M2T1P4_9BACI</name>
<comment type="caution">
    <text evidence="1">The sequence shown here is derived from an EMBL/GenBank/DDBJ whole genome shotgun (WGS) entry which is preliminary data.</text>
</comment>
<evidence type="ECO:0008006" key="3">
    <source>
        <dbReference type="Google" id="ProtNLM"/>
    </source>
</evidence>
<dbReference type="PATRIC" id="fig|1408103.3.peg.210"/>
<accession>A0A0M2T1P4</accession>
<evidence type="ECO:0000313" key="1">
    <source>
        <dbReference type="EMBL" id="KKK39881.1"/>
    </source>
</evidence>
<dbReference type="EMBL" id="LAYY01000001">
    <property type="protein sequence ID" value="KKK39881.1"/>
    <property type="molecule type" value="Genomic_DNA"/>
</dbReference>
<organism evidence="1 2">
    <name type="scientific">Mesobacillus campisalis</name>
    <dbReference type="NCBI Taxonomy" id="1408103"/>
    <lineage>
        <taxon>Bacteria</taxon>
        <taxon>Bacillati</taxon>
        <taxon>Bacillota</taxon>
        <taxon>Bacilli</taxon>
        <taxon>Bacillales</taxon>
        <taxon>Bacillaceae</taxon>
        <taxon>Mesobacillus</taxon>
    </lineage>
</organism>
<dbReference type="Proteomes" id="UP000034166">
    <property type="component" value="Unassembled WGS sequence"/>
</dbReference>
<gene>
    <name evidence="1" type="ORF">WQ57_00950</name>
</gene>
<reference evidence="1 2" key="1">
    <citation type="submission" date="2015-04" db="EMBL/GenBank/DDBJ databases">
        <title>Taxonomic description and genome sequence of Bacillus campisalis sp. nov., a novel member of the genus Bacillus isolated from solar saltern.</title>
        <authorList>
            <person name="Mathan Kumar R."/>
            <person name="Kaur G."/>
            <person name="Kumar A."/>
            <person name="Singh N.K."/>
            <person name="Kaur N."/>
            <person name="Kumar N."/>
            <person name="Mayilraj S."/>
        </authorList>
    </citation>
    <scope>NUCLEOTIDE SEQUENCE [LARGE SCALE GENOMIC DNA]</scope>
    <source>
        <strain evidence="1 2">SA2-6</strain>
    </source>
</reference>
<dbReference type="AlphaFoldDB" id="A0A0M2T1P4"/>
<sequence length="525" mass="61705">MPIIQCTILNNEQPVKFAKEELQKYAEMVPLHTHLSFVLGLDQDFVERGLLKQPIFQADSSIDAFQLMEKECEIYILGSNPRSVLFGVYHACKKLFGYKWVSFLSKEKAECQTHRFEPARIHSGLMKRRGLVVENHDDTAFLLKLIDWAGKHYINELFFTFMLWDKVRGTVEEEIVKRGLSITLGGHSMHYLLNGTALSQKEQVDFTDDSWKSLIINKIKDYDTKESINRISLWPADIGIEGEQHFLARYMEFTEQIQKQLPEMEVEHIAYNAGLSWDMLELPDKLESSKTVNTLFAFWGRNYKQPFFKEERAYEALQKWCHSAKANQMQVTIFEYYSDHFMLGDLFPPLFYRVRDDMELYSSLGIDNMVNLIVPYVPKENANEKDNLYPWESLQLMNSYYFARTAWGDAFEDIEADFYSIFGKKQNEVKKVLSKMESVLSGVSKWNIPLFPQRLIDPEKMESDEKDRFVIADLKNCKKEIETLAGIPNQKIDDPYTMISFYVHYVREKLDEYLVKWNQKKECKR</sequence>
<evidence type="ECO:0000313" key="2">
    <source>
        <dbReference type="Proteomes" id="UP000034166"/>
    </source>
</evidence>